<dbReference type="InterPro" id="IPR045032">
    <property type="entry name" value="PEL"/>
</dbReference>
<dbReference type="InterPro" id="IPR011050">
    <property type="entry name" value="Pectin_lyase_fold/virulence"/>
</dbReference>
<keyword evidence="2" id="KW-0119">Carbohydrate metabolism</keyword>
<comment type="caution">
    <text evidence="6">The sequence shown here is derived from an EMBL/GenBank/DDBJ whole genome shotgun (WGS) entry which is preliminary data.</text>
</comment>
<keyword evidence="1 2" id="KW-0456">Lyase</keyword>
<feature type="chain" id="PRO_5038775726" evidence="4">
    <location>
        <begin position="24"/>
        <end position="358"/>
    </location>
</feature>
<comment type="similarity">
    <text evidence="2">Belongs to the polysaccharide lyase 1 family.</text>
</comment>
<proteinExistence type="inferred from homology"/>
<dbReference type="InterPro" id="IPR012334">
    <property type="entry name" value="Pectin_lyas_fold"/>
</dbReference>
<feature type="region of interest" description="Disordered" evidence="3">
    <location>
        <begin position="26"/>
        <end position="68"/>
    </location>
</feature>
<evidence type="ECO:0000256" key="2">
    <source>
        <dbReference type="RuleBase" id="RU361173"/>
    </source>
</evidence>
<accession>A0A841IWS4</accession>
<dbReference type="EMBL" id="JACHJO010000007">
    <property type="protein sequence ID" value="MBB6120658.1"/>
    <property type="molecule type" value="Genomic_DNA"/>
</dbReference>
<feature type="signal peptide" evidence="4">
    <location>
        <begin position="1"/>
        <end position="23"/>
    </location>
</feature>
<dbReference type="RefSeq" id="WP_184291925.1">
    <property type="nucleotide sequence ID" value="NZ_JACHJO010000007.1"/>
</dbReference>
<evidence type="ECO:0000256" key="3">
    <source>
        <dbReference type="SAM" id="MobiDB-lite"/>
    </source>
</evidence>
<evidence type="ECO:0000313" key="6">
    <source>
        <dbReference type="EMBL" id="MBB6120658.1"/>
    </source>
</evidence>
<dbReference type="AlphaFoldDB" id="A0A841IWS4"/>
<keyword evidence="4" id="KW-0732">Signal</keyword>
<dbReference type="Proteomes" id="UP000536604">
    <property type="component" value="Unassembled WGS sequence"/>
</dbReference>
<dbReference type="SMART" id="SM00656">
    <property type="entry name" value="Amb_all"/>
    <property type="match status" value="1"/>
</dbReference>
<keyword evidence="2" id="KW-0964">Secreted</keyword>
<dbReference type="GO" id="GO:0030570">
    <property type="term" value="F:pectate lyase activity"/>
    <property type="evidence" value="ECO:0007669"/>
    <property type="project" value="UniProtKB-EC"/>
</dbReference>
<dbReference type="InterPro" id="IPR002022">
    <property type="entry name" value="Pec_lyase"/>
</dbReference>
<dbReference type="PROSITE" id="PS51257">
    <property type="entry name" value="PROKAR_LIPOPROTEIN"/>
    <property type="match status" value="1"/>
</dbReference>
<organism evidence="6 7">
    <name type="scientific">Nocardiopsis algeriensis</name>
    <dbReference type="NCBI Taxonomy" id="1478215"/>
    <lineage>
        <taxon>Bacteria</taxon>
        <taxon>Bacillati</taxon>
        <taxon>Actinomycetota</taxon>
        <taxon>Actinomycetes</taxon>
        <taxon>Streptosporangiales</taxon>
        <taxon>Nocardiopsidaceae</taxon>
        <taxon>Nocardiopsis</taxon>
    </lineage>
</organism>
<dbReference type="Gene3D" id="2.160.20.10">
    <property type="entry name" value="Single-stranded right-handed beta-helix, Pectin lyase-like"/>
    <property type="match status" value="1"/>
</dbReference>
<dbReference type="SUPFAM" id="SSF51126">
    <property type="entry name" value="Pectin lyase-like"/>
    <property type="match status" value="1"/>
</dbReference>
<evidence type="ECO:0000313" key="7">
    <source>
        <dbReference type="Proteomes" id="UP000536604"/>
    </source>
</evidence>
<evidence type="ECO:0000256" key="4">
    <source>
        <dbReference type="SAM" id="SignalP"/>
    </source>
</evidence>
<dbReference type="PANTHER" id="PTHR31683:SF18">
    <property type="entry name" value="PECTATE LYASE 21-RELATED"/>
    <property type="match status" value="1"/>
</dbReference>
<sequence length="358" mass="37270">MRLRPFFAAGAAVLLCAFLASCASTEAEEAPQEAAAEPPSPAEASPTTEEADDSGAPSDGPEKAPLGEPVGWAAVPLATDGGEELPELSGGAEGETVTADSAEELAEYLTAEEPLVVEVSGRIDLDGDVEVGSHKTLTGVGEEDGDWAELTGGGLVIDGSRNVVVHNVLVEAEKTALSVRGDSSYVWIHGSTFEGGEGPLVSITGGADLVTLSWNHFREAESALVIGGEDEEPGRLRVTVQQNYFDGTARNNPRVRNAAQVDVFSNYFRANGEYGVQSEYGSEVAVTGNYFDGAKRSVTVDENNPGDAEANGNLLVDTAQPDNQGTVEDPPYTVYMSPARDIPDIITAGAGVGGVRWG</sequence>
<dbReference type="Pfam" id="PF00544">
    <property type="entry name" value="Pectate_lyase_4"/>
    <property type="match status" value="1"/>
</dbReference>
<reference evidence="6 7" key="1">
    <citation type="submission" date="2020-08" db="EMBL/GenBank/DDBJ databases">
        <title>Genomic Encyclopedia of Type Strains, Phase III (KMG-III): the genomes of soil and plant-associated and newly described type strains.</title>
        <authorList>
            <person name="Whitman W."/>
        </authorList>
    </citation>
    <scope>NUCLEOTIDE SEQUENCE [LARGE SCALE GENOMIC DNA]</scope>
    <source>
        <strain evidence="6 7">CECT 8712</strain>
    </source>
</reference>
<dbReference type="EC" id="4.2.2.2" evidence="6"/>
<feature type="domain" description="Pectate lyase" evidence="5">
    <location>
        <begin position="92"/>
        <end position="297"/>
    </location>
</feature>
<dbReference type="GO" id="GO:0000272">
    <property type="term" value="P:polysaccharide catabolic process"/>
    <property type="evidence" value="ECO:0007669"/>
    <property type="project" value="UniProtKB-KW"/>
</dbReference>
<evidence type="ECO:0000256" key="1">
    <source>
        <dbReference type="ARBA" id="ARBA00023239"/>
    </source>
</evidence>
<name>A0A841IWS4_9ACTN</name>
<feature type="compositionally biased region" description="Low complexity" evidence="3">
    <location>
        <begin position="32"/>
        <end position="48"/>
    </location>
</feature>
<keyword evidence="7" id="KW-1185">Reference proteome</keyword>
<comment type="subcellular location">
    <subcellularLocation>
        <location evidence="2">Secreted</location>
    </subcellularLocation>
</comment>
<dbReference type="PANTHER" id="PTHR31683">
    <property type="entry name" value="PECTATE LYASE 18-RELATED"/>
    <property type="match status" value="1"/>
</dbReference>
<protein>
    <submittedName>
        <fullName evidence="6">Pectate lyase</fullName>
        <ecNumber evidence="6">4.2.2.2</ecNumber>
    </submittedName>
</protein>
<evidence type="ECO:0000259" key="5">
    <source>
        <dbReference type="SMART" id="SM00656"/>
    </source>
</evidence>
<keyword evidence="2" id="KW-0624">Polysaccharide degradation</keyword>
<dbReference type="GO" id="GO:0005576">
    <property type="term" value="C:extracellular region"/>
    <property type="evidence" value="ECO:0007669"/>
    <property type="project" value="UniProtKB-SubCell"/>
</dbReference>
<gene>
    <name evidence="6" type="ORF">FHS13_002615</name>
</gene>